<evidence type="ECO:0000313" key="1">
    <source>
        <dbReference type="EMBL" id="KAJ7036552.1"/>
    </source>
</evidence>
<dbReference type="Proteomes" id="UP001218188">
    <property type="component" value="Unassembled WGS sequence"/>
</dbReference>
<name>A0AAD6T3B3_9AGAR</name>
<sequence>MSFRSCIFKMWRRTWIFYPADLSTFSPRIVLLDEDVGTVGIFAQTTTTSLTTGYTGPVPNLYDVQAKLPSLGVGGEIVLLESM</sequence>
<accession>A0AAD6T3B3</accession>
<protein>
    <submittedName>
        <fullName evidence="1">Uncharacterized protein</fullName>
    </submittedName>
</protein>
<comment type="caution">
    <text evidence="1">The sequence shown here is derived from an EMBL/GenBank/DDBJ whole genome shotgun (WGS) entry which is preliminary data.</text>
</comment>
<proteinExistence type="predicted"/>
<organism evidence="1 2">
    <name type="scientific">Mycena alexandri</name>
    <dbReference type="NCBI Taxonomy" id="1745969"/>
    <lineage>
        <taxon>Eukaryota</taxon>
        <taxon>Fungi</taxon>
        <taxon>Dikarya</taxon>
        <taxon>Basidiomycota</taxon>
        <taxon>Agaricomycotina</taxon>
        <taxon>Agaricomycetes</taxon>
        <taxon>Agaricomycetidae</taxon>
        <taxon>Agaricales</taxon>
        <taxon>Marasmiineae</taxon>
        <taxon>Mycenaceae</taxon>
        <taxon>Mycena</taxon>
    </lineage>
</organism>
<dbReference type="AlphaFoldDB" id="A0AAD6T3B3"/>
<keyword evidence="2" id="KW-1185">Reference proteome</keyword>
<gene>
    <name evidence="1" type="ORF">C8F04DRAFT_1257783</name>
</gene>
<reference evidence="1" key="1">
    <citation type="submission" date="2023-03" db="EMBL/GenBank/DDBJ databases">
        <title>Massive genome expansion in bonnet fungi (Mycena s.s.) driven by repeated elements and novel gene families across ecological guilds.</title>
        <authorList>
            <consortium name="Lawrence Berkeley National Laboratory"/>
            <person name="Harder C.B."/>
            <person name="Miyauchi S."/>
            <person name="Viragh M."/>
            <person name="Kuo A."/>
            <person name="Thoen E."/>
            <person name="Andreopoulos B."/>
            <person name="Lu D."/>
            <person name="Skrede I."/>
            <person name="Drula E."/>
            <person name="Henrissat B."/>
            <person name="Morin E."/>
            <person name="Kohler A."/>
            <person name="Barry K."/>
            <person name="LaButti K."/>
            <person name="Morin E."/>
            <person name="Salamov A."/>
            <person name="Lipzen A."/>
            <person name="Mereny Z."/>
            <person name="Hegedus B."/>
            <person name="Baldrian P."/>
            <person name="Stursova M."/>
            <person name="Weitz H."/>
            <person name="Taylor A."/>
            <person name="Grigoriev I.V."/>
            <person name="Nagy L.G."/>
            <person name="Martin F."/>
            <person name="Kauserud H."/>
        </authorList>
    </citation>
    <scope>NUCLEOTIDE SEQUENCE</scope>
    <source>
        <strain evidence="1">CBHHK200</strain>
    </source>
</reference>
<dbReference type="EMBL" id="JARJCM010000042">
    <property type="protein sequence ID" value="KAJ7036552.1"/>
    <property type="molecule type" value="Genomic_DNA"/>
</dbReference>
<evidence type="ECO:0000313" key="2">
    <source>
        <dbReference type="Proteomes" id="UP001218188"/>
    </source>
</evidence>